<feature type="non-terminal residue" evidence="2">
    <location>
        <position position="1"/>
    </location>
</feature>
<feature type="region of interest" description="Disordered" evidence="1">
    <location>
        <begin position="185"/>
        <end position="208"/>
    </location>
</feature>
<dbReference type="EMBL" id="KL367496">
    <property type="protein sequence ID" value="KFD69342.1"/>
    <property type="molecule type" value="Genomic_DNA"/>
</dbReference>
<sequence>LSEAIEDPYGDTTANLTGENGSDKLKKEKQNSTAIEAGATRHQTMSQYNEAVLAEAKSQGELLIDSIRHQRHQSCRSFASHCPARIARRSRQLPMDTCPKRQADKRWKCVAAEAAPSLSLRDVHPQATNGLSSVMSHLVPRSSTCVSGGIVRFTSFKCSCTLLKLYGSTKKRELKCKKALFGHENRPTRPIRQGQPINPRLTPATASP</sequence>
<evidence type="ECO:0000256" key="1">
    <source>
        <dbReference type="SAM" id="MobiDB-lite"/>
    </source>
</evidence>
<proteinExistence type="predicted"/>
<protein>
    <submittedName>
        <fullName evidence="2">Uncharacterized protein</fullName>
    </submittedName>
</protein>
<dbReference type="Proteomes" id="UP000030758">
    <property type="component" value="Unassembled WGS sequence"/>
</dbReference>
<accession>A0A085NIP6</accession>
<organism evidence="2">
    <name type="scientific">Trichuris suis</name>
    <name type="common">pig whipworm</name>
    <dbReference type="NCBI Taxonomy" id="68888"/>
    <lineage>
        <taxon>Eukaryota</taxon>
        <taxon>Metazoa</taxon>
        <taxon>Ecdysozoa</taxon>
        <taxon>Nematoda</taxon>
        <taxon>Enoplea</taxon>
        <taxon>Dorylaimia</taxon>
        <taxon>Trichinellida</taxon>
        <taxon>Trichuridae</taxon>
        <taxon>Trichuris</taxon>
    </lineage>
</organism>
<dbReference type="AlphaFoldDB" id="A0A085NIP6"/>
<feature type="region of interest" description="Disordered" evidence="1">
    <location>
        <begin position="1"/>
        <end position="39"/>
    </location>
</feature>
<gene>
    <name evidence="2" type="ORF">M514_18491</name>
</gene>
<name>A0A085NIP6_9BILA</name>
<evidence type="ECO:0000313" key="2">
    <source>
        <dbReference type="EMBL" id="KFD69342.1"/>
    </source>
</evidence>
<feature type="compositionally biased region" description="Basic and acidic residues" evidence="1">
    <location>
        <begin position="21"/>
        <end position="30"/>
    </location>
</feature>
<reference evidence="2" key="1">
    <citation type="journal article" date="2014" name="Nat. Genet.">
        <title>Genome and transcriptome of the porcine whipworm Trichuris suis.</title>
        <authorList>
            <person name="Jex A.R."/>
            <person name="Nejsum P."/>
            <person name="Schwarz E.M."/>
            <person name="Hu L."/>
            <person name="Young N.D."/>
            <person name="Hall R.S."/>
            <person name="Korhonen P.K."/>
            <person name="Liao S."/>
            <person name="Thamsborg S."/>
            <person name="Xia J."/>
            <person name="Xu P."/>
            <person name="Wang S."/>
            <person name="Scheerlinck J.P."/>
            <person name="Hofmann A."/>
            <person name="Sternberg P.W."/>
            <person name="Wang J."/>
            <person name="Gasser R.B."/>
        </authorList>
    </citation>
    <scope>NUCLEOTIDE SEQUENCE [LARGE SCALE GENOMIC DNA]</scope>
    <source>
        <strain evidence="2">DCEP-RM93F</strain>
    </source>
</reference>